<reference evidence="2" key="1">
    <citation type="submission" date="2023-03" db="EMBL/GenBank/DDBJ databases">
        <title>Massive genome expansion in bonnet fungi (Mycena s.s.) driven by repeated elements and novel gene families across ecological guilds.</title>
        <authorList>
            <consortium name="Lawrence Berkeley National Laboratory"/>
            <person name="Harder C.B."/>
            <person name="Miyauchi S."/>
            <person name="Viragh M."/>
            <person name="Kuo A."/>
            <person name="Thoen E."/>
            <person name="Andreopoulos B."/>
            <person name="Lu D."/>
            <person name="Skrede I."/>
            <person name="Drula E."/>
            <person name="Henrissat B."/>
            <person name="Morin E."/>
            <person name="Kohler A."/>
            <person name="Barry K."/>
            <person name="LaButti K."/>
            <person name="Morin E."/>
            <person name="Salamov A."/>
            <person name="Lipzen A."/>
            <person name="Mereny Z."/>
            <person name="Hegedus B."/>
            <person name="Baldrian P."/>
            <person name="Stursova M."/>
            <person name="Weitz H."/>
            <person name="Taylor A."/>
            <person name="Grigoriev I.V."/>
            <person name="Nagy L.G."/>
            <person name="Martin F."/>
            <person name="Kauserud H."/>
        </authorList>
    </citation>
    <scope>NUCLEOTIDE SEQUENCE</scope>
    <source>
        <strain evidence="2">CBHHK002</strain>
    </source>
</reference>
<feature type="compositionally biased region" description="Basic and acidic residues" evidence="1">
    <location>
        <begin position="448"/>
        <end position="466"/>
    </location>
</feature>
<sequence length="635" mass="72087">MRPQSPIEDPFSNTIEYGEQFFDAEGAPILFSAGESRQTVAQAQREDIEEQMNRLLLLGPGHSLFGHFSDGLEDGPDSVDGAFSAALSRMGLQDDSDTENGEDEFAFVHGSDSEEAEWLPHGSRTMFMLDLLDNLPRLRLSDDHLKAIIWVMRECKTPNVLTFSALRKKQASMTYEVDIKSTHHTSSLGNHFYMNHPSKLLAFVKVSGPISEFWQAGKWTSEISLEELSPMWADWRNKVASHRHFYVNEMAQQRDGTYVIPLRWITVENIVHADIQDVQHDRDGCFHIKTGGIRRIPAQSLAYNYLDLQASLESIHFTDYSPFYQMPHPLREKAQGRPIFQLRVMPWSDDVSGNVSKQYNAHTNMYVTNVRFISTSPHASSSEQFVALGEDLFTLLMLSGVPGTWHEAYDCELEQEILFEIIPHVLPADNPQQSETASHIGMGGNLGCRRDLTGGPKEQQESDHGYRALYAPGVPRDKMGTVQIIRWQIWTACSGDKSAVEMSYSHTGIKDKIPQHWIQTLFEMSKERQAVQMRDRQTRDPRLNQASLKGDARKAVKQEISRRIQLELWDWVVSQPNESFLLLSADDPARLDLHPGTHPNILLETRGLDPHQDIPVEILHTYLLGNDKYVGKIPG</sequence>
<gene>
    <name evidence="2" type="ORF">DFH08DRAFT_824682</name>
</gene>
<protein>
    <submittedName>
        <fullName evidence="2">Uncharacterized protein</fullName>
    </submittedName>
</protein>
<dbReference type="Proteomes" id="UP001218218">
    <property type="component" value="Unassembled WGS sequence"/>
</dbReference>
<name>A0AAD6Z4T2_9AGAR</name>
<dbReference type="EMBL" id="JARIHO010000092">
    <property type="protein sequence ID" value="KAJ7306731.1"/>
    <property type="molecule type" value="Genomic_DNA"/>
</dbReference>
<comment type="caution">
    <text evidence="2">The sequence shown here is derived from an EMBL/GenBank/DDBJ whole genome shotgun (WGS) entry which is preliminary data.</text>
</comment>
<accession>A0AAD6Z4T2</accession>
<evidence type="ECO:0000313" key="3">
    <source>
        <dbReference type="Proteomes" id="UP001218218"/>
    </source>
</evidence>
<evidence type="ECO:0000256" key="1">
    <source>
        <dbReference type="SAM" id="MobiDB-lite"/>
    </source>
</evidence>
<keyword evidence="3" id="KW-1185">Reference proteome</keyword>
<dbReference type="AlphaFoldDB" id="A0AAD6Z4T2"/>
<feature type="region of interest" description="Disordered" evidence="1">
    <location>
        <begin position="430"/>
        <end position="467"/>
    </location>
</feature>
<proteinExistence type="predicted"/>
<organism evidence="2 3">
    <name type="scientific">Mycena albidolilacea</name>
    <dbReference type="NCBI Taxonomy" id="1033008"/>
    <lineage>
        <taxon>Eukaryota</taxon>
        <taxon>Fungi</taxon>
        <taxon>Dikarya</taxon>
        <taxon>Basidiomycota</taxon>
        <taxon>Agaricomycotina</taxon>
        <taxon>Agaricomycetes</taxon>
        <taxon>Agaricomycetidae</taxon>
        <taxon>Agaricales</taxon>
        <taxon>Marasmiineae</taxon>
        <taxon>Mycenaceae</taxon>
        <taxon>Mycena</taxon>
    </lineage>
</organism>
<evidence type="ECO:0000313" key="2">
    <source>
        <dbReference type="EMBL" id="KAJ7306731.1"/>
    </source>
</evidence>